<protein>
    <submittedName>
        <fullName evidence="2">Uncharacterized protein</fullName>
    </submittedName>
</protein>
<accession>A0A2G5B4T7</accession>
<organism evidence="2 3">
    <name type="scientific">Coemansia reversa (strain ATCC 12441 / NRRL 1564)</name>
    <dbReference type="NCBI Taxonomy" id="763665"/>
    <lineage>
        <taxon>Eukaryota</taxon>
        <taxon>Fungi</taxon>
        <taxon>Fungi incertae sedis</taxon>
        <taxon>Zoopagomycota</taxon>
        <taxon>Kickxellomycotina</taxon>
        <taxon>Kickxellomycetes</taxon>
        <taxon>Kickxellales</taxon>
        <taxon>Kickxellaceae</taxon>
        <taxon>Coemansia</taxon>
    </lineage>
</organism>
<dbReference type="Proteomes" id="UP000242474">
    <property type="component" value="Unassembled WGS sequence"/>
</dbReference>
<dbReference type="Gene3D" id="3.30.10.10">
    <property type="entry name" value="Trypsin Inhibitor V, subunit A"/>
    <property type="match status" value="1"/>
</dbReference>
<feature type="region of interest" description="Disordered" evidence="1">
    <location>
        <begin position="1"/>
        <end position="23"/>
    </location>
</feature>
<keyword evidence="3" id="KW-1185">Reference proteome</keyword>
<dbReference type="AlphaFoldDB" id="A0A2G5B4T7"/>
<dbReference type="PANTHER" id="PTHR39600:SF1">
    <property type="entry name" value="PEPTIDASE INHIBITOR I78 FAMILY PROTEIN"/>
    <property type="match status" value="1"/>
</dbReference>
<evidence type="ECO:0000313" key="3">
    <source>
        <dbReference type="Proteomes" id="UP000242474"/>
    </source>
</evidence>
<name>A0A2G5B4T7_COERN</name>
<evidence type="ECO:0000313" key="2">
    <source>
        <dbReference type="EMBL" id="PIA14063.1"/>
    </source>
</evidence>
<sequence>MGGSNNNEGKQKPQSDDEPTKKEMEQFKALANAPNKAPNNVAATLAEKFVGKTFVDTKNAFTKNDLPPIHRIISPGDVVTADLKEDRFNIELDKKNVCTFAYYDGRKPATSVAKGQSS</sequence>
<reference evidence="2 3" key="1">
    <citation type="journal article" date="2015" name="Genome Biol. Evol.">
        <title>Phylogenomic analyses indicate that early fungi evolved digesting cell walls of algal ancestors of land plants.</title>
        <authorList>
            <person name="Chang Y."/>
            <person name="Wang S."/>
            <person name="Sekimoto S."/>
            <person name="Aerts A.L."/>
            <person name="Choi C."/>
            <person name="Clum A."/>
            <person name="LaButti K.M."/>
            <person name="Lindquist E.A."/>
            <person name="Yee Ngan C."/>
            <person name="Ohm R.A."/>
            <person name="Salamov A.A."/>
            <person name="Grigoriev I.V."/>
            <person name="Spatafora J.W."/>
            <person name="Berbee M.L."/>
        </authorList>
    </citation>
    <scope>NUCLEOTIDE SEQUENCE [LARGE SCALE GENOMIC DNA]</scope>
    <source>
        <strain evidence="2 3">NRRL 1564</strain>
    </source>
</reference>
<dbReference type="EMBL" id="KZ303522">
    <property type="protein sequence ID" value="PIA14063.1"/>
    <property type="molecule type" value="Genomic_DNA"/>
</dbReference>
<proteinExistence type="predicted"/>
<evidence type="ECO:0000256" key="1">
    <source>
        <dbReference type="SAM" id="MobiDB-lite"/>
    </source>
</evidence>
<gene>
    <name evidence="2" type="ORF">COEREDRAFT_83012</name>
</gene>
<feature type="compositionally biased region" description="Basic and acidic residues" evidence="1">
    <location>
        <begin position="9"/>
        <end position="23"/>
    </location>
</feature>
<dbReference type="PANTHER" id="PTHR39600">
    <property type="entry name" value="PEPTIDASE INHIBITOR I78 FAMILY PROTEIN"/>
    <property type="match status" value="1"/>
</dbReference>
<dbReference type="OrthoDB" id="10013825at2759"/>